<evidence type="ECO:0000313" key="1">
    <source>
        <dbReference type="EMBL" id="KAL3806819.1"/>
    </source>
</evidence>
<sequence>MTIMLRDNNKWDIIARDFIRVLIASAFRRDLDLRRYIEESAKKLNLRLRRRSFKGRVLHLTEYLALSFYHRTDDLLVYVAGCGDYRALLFNAMFSGLSTREIDKIDAFVTIVGSRLTLTSTTIRAQINLALDGLERAIENVMFWAEDDGIDDLDSMIQLRDWVMNVFLVGRLGNHGTAPRVISLSLKLLTRMMKIFLPDKFAPNQNICTASENLTSTAYVKLVHSLKECLCNSLRSYYYETIVAEFFHCARHLLALPCTLGVAEGTVTILSWACAPPTNSTDNISSEHSTYTYEVIIWLKVCGELLRHQATTKVLRDLLLQVNLNGDANTSSLDVAGPNYVSLKRFCSSLDTLNKLERDLTLQTAKNVLISNPYVGKSIGNTDIMSQHTLSGESLRAIDEYCRYLNSRGCDS</sequence>
<protein>
    <submittedName>
        <fullName evidence="1">Uncharacterized protein</fullName>
    </submittedName>
</protein>
<dbReference type="Proteomes" id="UP001530377">
    <property type="component" value="Unassembled WGS sequence"/>
</dbReference>
<accession>A0ABD3R382</accession>
<gene>
    <name evidence="1" type="ORF">ACHAXA_000892</name>
</gene>
<dbReference type="AlphaFoldDB" id="A0ABD3R382"/>
<proteinExistence type="predicted"/>
<organism evidence="1 2">
    <name type="scientific">Cyclostephanos tholiformis</name>
    <dbReference type="NCBI Taxonomy" id="382380"/>
    <lineage>
        <taxon>Eukaryota</taxon>
        <taxon>Sar</taxon>
        <taxon>Stramenopiles</taxon>
        <taxon>Ochrophyta</taxon>
        <taxon>Bacillariophyta</taxon>
        <taxon>Coscinodiscophyceae</taxon>
        <taxon>Thalassiosirophycidae</taxon>
        <taxon>Stephanodiscales</taxon>
        <taxon>Stephanodiscaceae</taxon>
        <taxon>Cyclostephanos</taxon>
    </lineage>
</organism>
<reference evidence="1 2" key="1">
    <citation type="submission" date="2024-10" db="EMBL/GenBank/DDBJ databases">
        <title>Updated reference genomes for cyclostephanoid diatoms.</title>
        <authorList>
            <person name="Roberts W.R."/>
            <person name="Alverson A.J."/>
        </authorList>
    </citation>
    <scope>NUCLEOTIDE SEQUENCE [LARGE SCALE GENOMIC DNA]</scope>
    <source>
        <strain evidence="1 2">AJA228-03</strain>
    </source>
</reference>
<keyword evidence="2" id="KW-1185">Reference proteome</keyword>
<name>A0ABD3R382_9STRA</name>
<evidence type="ECO:0000313" key="2">
    <source>
        <dbReference type="Proteomes" id="UP001530377"/>
    </source>
</evidence>
<dbReference type="EMBL" id="JALLPB020000727">
    <property type="protein sequence ID" value="KAL3806819.1"/>
    <property type="molecule type" value="Genomic_DNA"/>
</dbReference>
<comment type="caution">
    <text evidence="1">The sequence shown here is derived from an EMBL/GenBank/DDBJ whole genome shotgun (WGS) entry which is preliminary data.</text>
</comment>